<dbReference type="Proteomes" id="UP000032735">
    <property type="component" value="Chromosome"/>
</dbReference>
<dbReference type="RefSeq" id="WP_045960262.1">
    <property type="nucleotide sequence ID" value="NZ_FO704551.1"/>
</dbReference>
<evidence type="ECO:0000259" key="3">
    <source>
        <dbReference type="Pfam" id="PF02525"/>
    </source>
</evidence>
<reference evidence="4 5" key="1">
    <citation type="submission" date="2013-07" db="EMBL/GenBank/DDBJ databases">
        <authorList>
            <person name="Genoscope - CEA"/>
        </authorList>
    </citation>
    <scope>NUCLEOTIDE SEQUENCE [LARGE SCALE GENOMIC DNA]</scope>
    <source>
        <strain evidence="4 5">G6</strain>
    </source>
</reference>
<dbReference type="STRING" id="1354304.XPG1_3702"/>
<organism evidence="4 5">
    <name type="scientific">Xenorhabdus poinarii G6</name>
    <dbReference type="NCBI Taxonomy" id="1354304"/>
    <lineage>
        <taxon>Bacteria</taxon>
        <taxon>Pseudomonadati</taxon>
        <taxon>Pseudomonadota</taxon>
        <taxon>Gammaproteobacteria</taxon>
        <taxon>Enterobacterales</taxon>
        <taxon>Morganellaceae</taxon>
        <taxon>Xenorhabdus</taxon>
    </lineage>
</organism>
<dbReference type="SUPFAM" id="SSF52218">
    <property type="entry name" value="Flavoproteins"/>
    <property type="match status" value="1"/>
</dbReference>
<dbReference type="InterPro" id="IPR029039">
    <property type="entry name" value="Flavoprotein-like_sf"/>
</dbReference>
<gene>
    <name evidence="4" type="ORF">XPG1_3702</name>
</gene>
<evidence type="ECO:0000313" key="5">
    <source>
        <dbReference type="Proteomes" id="UP000032735"/>
    </source>
</evidence>
<dbReference type="KEGG" id="xpo:XPG1_3702"/>
<dbReference type="PANTHER" id="PTHR10204:SF34">
    <property type="entry name" value="NAD(P)H DEHYDROGENASE [QUINONE] 1 ISOFORM 1"/>
    <property type="match status" value="1"/>
</dbReference>
<dbReference type="GO" id="GO:0005829">
    <property type="term" value="C:cytosol"/>
    <property type="evidence" value="ECO:0007669"/>
    <property type="project" value="TreeGrafter"/>
</dbReference>
<feature type="domain" description="Flavodoxin-like fold" evidence="3">
    <location>
        <begin position="1"/>
        <end position="184"/>
    </location>
</feature>
<name>A0A068R8L0_9GAMM</name>
<dbReference type="EMBL" id="FO704551">
    <property type="protein sequence ID" value="CDG23329.1"/>
    <property type="molecule type" value="Genomic_DNA"/>
</dbReference>
<accession>A0A068R8L0</accession>
<keyword evidence="5" id="KW-1185">Reference proteome</keyword>
<dbReference type="Pfam" id="PF02525">
    <property type="entry name" value="Flavodoxin_2"/>
    <property type="match status" value="1"/>
</dbReference>
<dbReference type="HOGENOM" id="CLU_058643_1_0_6"/>
<evidence type="ECO:0000256" key="1">
    <source>
        <dbReference type="ARBA" id="ARBA00006252"/>
    </source>
</evidence>
<proteinExistence type="inferred from homology"/>
<dbReference type="AlphaFoldDB" id="A0A068R8L0"/>
<keyword evidence="2 4" id="KW-0560">Oxidoreductase</keyword>
<dbReference type="InterPro" id="IPR003680">
    <property type="entry name" value="Flavodoxin_fold"/>
</dbReference>
<protein>
    <submittedName>
        <fullName evidence="4">Putative NADPH-quinone reductase, YabF family (Modular protein)</fullName>
        <ecNumber evidence="4">1.10.99.2</ecNumber>
    </submittedName>
</protein>
<evidence type="ECO:0000256" key="2">
    <source>
        <dbReference type="ARBA" id="ARBA00023002"/>
    </source>
</evidence>
<dbReference type="Gene3D" id="3.40.50.360">
    <property type="match status" value="1"/>
</dbReference>
<comment type="similarity">
    <text evidence="1">Belongs to the NAD(P)H dehydrogenase (quinone) family.</text>
</comment>
<dbReference type="InterPro" id="IPR051545">
    <property type="entry name" value="NAD(P)H_dehydrogenase_qn"/>
</dbReference>
<dbReference type="EC" id="1.10.99.2" evidence="4"/>
<dbReference type="GO" id="GO:0003955">
    <property type="term" value="F:NAD(P)H dehydrogenase (quinone) activity"/>
    <property type="evidence" value="ECO:0007669"/>
    <property type="project" value="TreeGrafter"/>
</dbReference>
<sequence>MKHMIIYAHPNPKSFNHSIKEKIIDEIVKRGDEYHFISLYDEQFNPVLSGSDFEALHRGEVLPDVAKSQAMVKESDHLIFIYPIWWFGQPAILKGWIDRVFSNGFAYYEDETIFTPYLTGKSATVFITLGTAEQVLVQNDMTLDRFMRDMTLGTLGLVGIYPTKVVPFYAVPKISDEERKAMLESITL</sequence>
<dbReference type="PANTHER" id="PTHR10204">
    <property type="entry name" value="NAD P H OXIDOREDUCTASE-RELATED"/>
    <property type="match status" value="1"/>
</dbReference>
<evidence type="ECO:0000313" key="4">
    <source>
        <dbReference type="EMBL" id="CDG23329.1"/>
    </source>
</evidence>